<dbReference type="Pfam" id="PF22746">
    <property type="entry name" value="SHOCT-like_DUF2089-C"/>
    <property type="match status" value="1"/>
</dbReference>
<proteinExistence type="predicted"/>
<protein>
    <submittedName>
        <fullName evidence="4">Uncharacterized protein</fullName>
    </submittedName>
</protein>
<dbReference type="InterPro" id="IPR025164">
    <property type="entry name" value="Toastrack_DUF4097"/>
</dbReference>
<evidence type="ECO:0000259" key="2">
    <source>
        <dbReference type="Pfam" id="PF13349"/>
    </source>
</evidence>
<evidence type="ECO:0000256" key="1">
    <source>
        <dbReference type="SAM" id="Coils"/>
    </source>
</evidence>
<dbReference type="Proteomes" id="UP000191554">
    <property type="component" value="Unassembled WGS sequence"/>
</dbReference>
<dbReference type="RefSeq" id="WP_080063863.1">
    <property type="nucleotide sequence ID" value="NZ_MZGX01000007.1"/>
</dbReference>
<name>A0A1V4SNQ3_RUMHU</name>
<keyword evidence="1" id="KW-0175">Coiled coil</keyword>
<dbReference type="InterPro" id="IPR053959">
    <property type="entry name" value="YvlB/LiaX_N"/>
</dbReference>
<organism evidence="4 5">
    <name type="scientific">Ruminiclostridium hungatei</name>
    <name type="common">Clostridium hungatei</name>
    <dbReference type="NCBI Taxonomy" id="48256"/>
    <lineage>
        <taxon>Bacteria</taxon>
        <taxon>Bacillati</taxon>
        <taxon>Bacillota</taxon>
        <taxon>Clostridia</taxon>
        <taxon>Eubacteriales</taxon>
        <taxon>Oscillospiraceae</taxon>
        <taxon>Ruminiclostridium</taxon>
    </lineage>
</organism>
<evidence type="ECO:0000313" key="5">
    <source>
        <dbReference type="Proteomes" id="UP000191554"/>
    </source>
</evidence>
<dbReference type="AlphaFoldDB" id="A0A1V4SNQ3"/>
<dbReference type="EMBL" id="MZGX01000007">
    <property type="protein sequence ID" value="OPX44867.1"/>
    <property type="molecule type" value="Genomic_DNA"/>
</dbReference>
<dbReference type="OrthoDB" id="1737456at2"/>
<evidence type="ECO:0000313" key="4">
    <source>
        <dbReference type="EMBL" id="OPX44867.1"/>
    </source>
</evidence>
<feature type="domain" description="DUF4097" evidence="2">
    <location>
        <begin position="198"/>
        <end position="355"/>
    </location>
</feature>
<evidence type="ECO:0000259" key="3">
    <source>
        <dbReference type="Pfam" id="PF22746"/>
    </source>
</evidence>
<feature type="coiled-coil region" evidence="1">
    <location>
        <begin position="14"/>
        <end position="48"/>
    </location>
</feature>
<gene>
    <name evidence="4" type="ORF">CLHUN_14210</name>
</gene>
<dbReference type="Pfam" id="PF13349">
    <property type="entry name" value="DUF4097"/>
    <property type="match status" value="1"/>
</dbReference>
<comment type="caution">
    <text evidence="4">The sequence shown here is derived from an EMBL/GenBank/DDBJ whole genome shotgun (WGS) entry which is preliminary data.</text>
</comment>
<feature type="domain" description="YvlB/LiaX N-terminal" evidence="3">
    <location>
        <begin position="5"/>
        <end position="34"/>
    </location>
</feature>
<reference evidence="4 5" key="1">
    <citation type="submission" date="2017-03" db="EMBL/GenBank/DDBJ databases">
        <title>Genome sequence of Clostridium hungatei DSM 14427.</title>
        <authorList>
            <person name="Poehlein A."/>
            <person name="Daniel R."/>
        </authorList>
    </citation>
    <scope>NUCLEOTIDE SEQUENCE [LARGE SCALE GENOMIC DNA]</scope>
    <source>
        <strain evidence="4 5">DSM 14427</strain>
    </source>
</reference>
<dbReference type="STRING" id="48256.CLHUN_14210"/>
<sequence length="402" mass="44461">MSISEERILILKMVEEKKISTEEAAKLLAALEEKTERENTENFNYRRNQKSNGFAEEAAKVRDRVNEWKKEFKTNYNQADFDNMIDDFSVKAEKFGKNVASTTAGIVDKVIDYVGSFVDTNSFNIFGSLQTVQKNYEVIPAEGANLEISGVNGSIVIKKHLDSKVMIISRIKSASPNGEGIVIFADDPENISIKVGSSAINVSVSHEVFIPDIKFKSIKIENSNGKIYIEDSLSEEVEAVTKNAHIDLMGVNSGKVSVSTKNGRVQMNYIISDKIGIDTSNAVIDIKHIKVRDVSAVTINGRINIENAQNVDENSDMNMYLKTSNGGIKVNMNDMDNRVYKIKAHASNGSINLLIPEIVYHNVNRKGVTGSFVEAESKDYAMGIGKVNITSETMNGQIEVVK</sequence>
<accession>A0A1V4SNQ3</accession>
<keyword evidence="5" id="KW-1185">Reference proteome</keyword>